<dbReference type="GO" id="GO:0005524">
    <property type="term" value="F:ATP binding"/>
    <property type="evidence" value="ECO:0007669"/>
    <property type="project" value="UniProtKB-KW"/>
</dbReference>
<reference evidence="7 8" key="1">
    <citation type="submission" date="2017-03" db="EMBL/GenBank/DDBJ databases">
        <title>Genomes of endolithic fungi from Antarctica.</title>
        <authorList>
            <person name="Coleine C."/>
            <person name="Masonjones S."/>
            <person name="Stajich J.E."/>
        </authorList>
    </citation>
    <scope>NUCLEOTIDE SEQUENCE [LARGE SCALE GENOMIC DNA]</scope>
    <source>
        <strain evidence="7 8">CCFEE 5184</strain>
    </source>
</reference>
<dbReference type="InterPro" id="IPR001412">
    <property type="entry name" value="aa-tRNA-synth_I_CS"/>
</dbReference>
<organism evidence="7 8">
    <name type="scientific">Friedmanniomyces simplex</name>
    <dbReference type="NCBI Taxonomy" id="329884"/>
    <lineage>
        <taxon>Eukaryota</taxon>
        <taxon>Fungi</taxon>
        <taxon>Dikarya</taxon>
        <taxon>Ascomycota</taxon>
        <taxon>Pezizomycotina</taxon>
        <taxon>Dothideomycetes</taxon>
        <taxon>Dothideomycetidae</taxon>
        <taxon>Mycosphaerellales</taxon>
        <taxon>Teratosphaeriaceae</taxon>
        <taxon>Friedmanniomyces</taxon>
    </lineage>
</organism>
<dbReference type="PANTHER" id="PTHR42765">
    <property type="entry name" value="SOLEUCYL-TRNA SYNTHETASE"/>
    <property type="match status" value="1"/>
</dbReference>
<feature type="domain" description="Aminoacyl-tRNA synthetase class Ia" evidence="6">
    <location>
        <begin position="70"/>
        <end position="139"/>
    </location>
</feature>
<dbReference type="InterPro" id="IPR002300">
    <property type="entry name" value="aa-tRNA-synth_Ia"/>
</dbReference>
<dbReference type="Gene3D" id="3.40.50.620">
    <property type="entry name" value="HUPs"/>
    <property type="match status" value="1"/>
</dbReference>
<accession>A0A4U0UQE1</accession>
<evidence type="ECO:0000256" key="2">
    <source>
        <dbReference type="ARBA" id="ARBA00022741"/>
    </source>
</evidence>
<dbReference type="Proteomes" id="UP000309340">
    <property type="component" value="Unassembled WGS sequence"/>
</dbReference>
<evidence type="ECO:0000313" key="8">
    <source>
        <dbReference type="Proteomes" id="UP000309340"/>
    </source>
</evidence>
<name>A0A4U0UQE1_9PEZI</name>
<evidence type="ECO:0000256" key="1">
    <source>
        <dbReference type="ARBA" id="ARBA00022598"/>
    </source>
</evidence>
<evidence type="ECO:0000256" key="3">
    <source>
        <dbReference type="ARBA" id="ARBA00022840"/>
    </source>
</evidence>
<dbReference type="OrthoDB" id="10264412at2759"/>
<dbReference type="GO" id="GO:0005739">
    <property type="term" value="C:mitochondrion"/>
    <property type="evidence" value="ECO:0007669"/>
    <property type="project" value="TreeGrafter"/>
</dbReference>
<evidence type="ECO:0000313" key="7">
    <source>
        <dbReference type="EMBL" id="TKA38171.1"/>
    </source>
</evidence>
<proteinExistence type="predicted"/>
<dbReference type="PROSITE" id="PS00178">
    <property type="entry name" value="AA_TRNA_LIGASE_I"/>
    <property type="match status" value="1"/>
</dbReference>
<dbReference type="STRING" id="329884.A0A4U0UQE1"/>
<keyword evidence="4" id="KW-0648">Protein biosynthesis</keyword>
<protein>
    <recommendedName>
        <fullName evidence="6">Aminoacyl-tRNA synthetase class Ia domain-containing protein</fullName>
    </recommendedName>
</protein>
<dbReference type="InterPro" id="IPR050081">
    <property type="entry name" value="Ile-tRNA_ligase"/>
</dbReference>
<keyword evidence="3" id="KW-0067">ATP-binding</keyword>
<evidence type="ECO:0000256" key="5">
    <source>
        <dbReference type="ARBA" id="ARBA00023146"/>
    </source>
</evidence>
<keyword evidence="5" id="KW-0030">Aminoacyl-tRNA synthetase</keyword>
<dbReference type="SUPFAM" id="SSF52374">
    <property type="entry name" value="Nucleotidylyl transferase"/>
    <property type="match status" value="1"/>
</dbReference>
<dbReference type="Pfam" id="PF00133">
    <property type="entry name" value="tRNA-synt_1"/>
    <property type="match status" value="1"/>
</dbReference>
<dbReference type="GO" id="GO:0004822">
    <property type="term" value="F:isoleucine-tRNA ligase activity"/>
    <property type="evidence" value="ECO:0007669"/>
    <property type="project" value="TreeGrafter"/>
</dbReference>
<comment type="caution">
    <text evidence="7">The sequence shown here is derived from an EMBL/GenBank/DDBJ whole genome shotgun (WGS) entry which is preliminary data.</text>
</comment>
<keyword evidence="8" id="KW-1185">Reference proteome</keyword>
<dbReference type="PANTHER" id="PTHR42765:SF1">
    <property type="entry name" value="ISOLEUCINE--TRNA LIGASE, MITOCHONDRIAL"/>
    <property type="match status" value="1"/>
</dbReference>
<dbReference type="GO" id="GO:0006428">
    <property type="term" value="P:isoleucyl-tRNA aminoacylation"/>
    <property type="evidence" value="ECO:0007669"/>
    <property type="project" value="TreeGrafter"/>
</dbReference>
<sequence>MPLLRPTAILRSAAATHHQWKSVHWPSTLHLPQSAFPARASAADLQTYRQRCADDLYAWQRAYRRPQDKNNNSNNDDDDEFVLHDGPPYANGAVHVGHALNKILKDLILRWELARGRRVRYRPGWDCHGLPIELKALQQARRRHTLGNEARALEDAPKEEAAAAVASGIGVGAGVGMTAVEIRRRARELARETIELQKE</sequence>
<evidence type="ECO:0000256" key="4">
    <source>
        <dbReference type="ARBA" id="ARBA00022917"/>
    </source>
</evidence>
<gene>
    <name evidence="7" type="ORF">B0A55_13765</name>
</gene>
<dbReference type="GO" id="GO:0032543">
    <property type="term" value="P:mitochondrial translation"/>
    <property type="evidence" value="ECO:0007669"/>
    <property type="project" value="TreeGrafter"/>
</dbReference>
<evidence type="ECO:0000259" key="6">
    <source>
        <dbReference type="Pfam" id="PF00133"/>
    </source>
</evidence>
<dbReference type="EMBL" id="NAJQ01002751">
    <property type="protein sequence ID" value="TKA38171.1"/>
    <property type="molecule type" value="Genomic_DNA"/>
</dbReference>
<keyword evidence="2" id="KW-0547">Nucleotide-binding</keyword>
<dbReference type="InterPro" id="IPR014729">
    <property type="entry name" value="Rossmann-like_a/b/a_fold"/>
</dbReference>
<dbReference type="AlphaFoldDB" id="A0A4U0UQE1"/>
<keyword evidence="1" id="KW-0436">Ligase</keyword>
<feature type="non-terminal residue" evidence="7">
    <location>
        <position position="199"/>
    </location>
</feature>